<dbReference type="PANTHER" id="PTHR46682">
    <property type="entry name" value="ADHESION G-PROTEIN COUPLED RECEPTOR V1"/>
    <property type="match status" value="1"/>
</dbReference>
<organism evidence="5 6">
    <name type="scientific">Planktothrix mougeotii LEGE 06226</name>
    <dbReference type="NCBI Taxonomy" id="1828728"/>
    <lineage>
        <taxon>Bacteria</taxon>
        <taxon>Bacillati</taxon>
        <taxon>Cyanobacteriota</taxon>
        <taxon>Cyanophyceae</taxon>
        <taxon>Oscillatoriophycideae</taxon>
        <taxon>Oscillatoriales</taxon>
        <taxon>Microcoleaceae</taxon>
        <taxon>Planktothrix</taxon>
    </lineage>
</organism>
<dbReference type="SUPFAM" id="SSF51126">
    <property type="entry name" value="Pectin lyase-like"/>
    <property type="match status" value="1"/>
</dbReference>
<dbReference type="InterPro" id="IPR003644">
    <property type="entry name" value="Calx_beta"/>
</dbReference>
<feature type="domain" description="Calx-beta" evidence="4">
    <location>
        <begin position="474"/>
        <end position="583"/>
    </location>
</feature>
<name>A0ABR9UC57_9CYAN</name>
<dbReference type="Pfam" id="PF03160">
    <property type="entry name" value="Calx-beta"/>
    <property type="match status" value="4"/>
</dbReference>
<keyword evidence="1" id="KW-0732">Signal</keyword>
<evidence type="ECO:0000259" key="4">
    <source>
        <dbReference type="SMART" id="SM00237"/>
    </source>
</evidence>
<dbReference type="InterPro" id="IPR011050">
    <property type="entry name" value="Pectin_lyase_fold/virulence"/>
</dbReference>
<reference evidence="5 6" key="1">
    <citation type="submission" date="2020-10" db="EMBL/GenBank/DDBJ databases">
        <authorList>
            <person name="Castelo-Branco R."/>
            <person name="Eusebio N."/>
            <person name="Adriana R."/>
            <person name="Vieira A."/>
            <person name="Brugerolle De Fraissinette N."/>
            <person name="Rezende De Castro R."/>
            <person name="Schneider M.P."/>
            <person name="Vasconcelos V."/>
            <person name="Leao P.N."/>
        </authorList>
    </citation>
    <scope>NUCLEOTIDE SEQUENCE [LARGE SCALE GENOMIC DNA]</scope>
    <source>
        <strain evidence="5 6">LEGE 06226</strain>
    </source>
</reference>
<feature type="domain" description="Calx-beta" evidence="4">
    <location>
        <begin position="216"/>
        <end position="316"/>
    </location>
</feature>
<evidence type="ECO:0000256" key="2">
    <source>
        <dbReference type="ARBA" id="ARBA00022737"/>
    </source>
</evidence>
<evidence type="ECO:0000313" key="5">
    <source>
        <dbReference type="EMBL" id="MBE9143144.1"/>
    </source>
</evidence>
<dbReference type="InterPro" id="IPR011049">
    <property type="entry name" value="Serralysin-like_metalloprot_C"/>
</dbReference>
<evidence type="ECO:0000313" key="6">
    <source>
        <dbReference type="Proteomes" id="UP000640725"/>
    </source>
</evidence>
<comment type="caution">
    <text evidence="5">The sequence shown here is derived from an EMBL/GenBank/DDBJ whole genome shotgun (WGS) entry which is preliminary data.</text>
</comment>
<dbReference type="PROSITE" id="PS00330">
    <property type="entry name" value="HEMOLYSIN_CALCIUM"/>
    <property type="match status" value="2"/>
</dbReference>
<keyword evidence="3" id="KW-0106">Calcium</keyword>
<dbReference type="InterPro" id="IPR001343">
    <property type="entry name" value="Hemolysn_Ca-bd"/>
</dbReference>
<dbReference type="NCBIfam" id="NF041518">
    <property type="entry name" value="choice_anch_Q"/>
    <property type="match status" value="1"/>
</dbReference>
<gene>
    <name evidence="5" type="ORF">IQ236_07885</name>
</gene>
<dbReference type="PRINTS" id="PR00313">
    <property type="entry name" value="CABNDNGRPT"/>
</dbReference>
<dbReference type="SMART" id="SM00237">
    <property type="entry name" value="Calx_beta"/>
    <property type="match status" value="5"/>
</dbReference>
<feature type="domain" description="Calx-beta" evidence="4">
    <location>
        <begin position="836"/>
        <end position="938"/>
    </location>
</feature>
<dbReference type="Gene3D" id="2.150.10.10">
    <property type="entry name" value="Serralysin-like metalloprotease, C-terminal"/>
    <property type="match status" value="3"/>
</dbReference>
<feature type="domain" description="Calx-beta" evidence="4">
    <location>
        <begin position="600"/>
        <end position="702"/>
    </location>
</feature>
<dbReference type="Proteomes" id="UP000640725">
    <property type="component" value="Unassembled WGS sequence"/>
</dbReference>
<feature type="domain" description="Calx-beta" evidence="4">
    <location>
        <begin position="716"/>
        <end position="821"/>
    </location>
</feature>
<proteinExistence type="predicted"/>
<dbReference type="PANTHER" id="PTHR46682:SF1">
    <property type="entry name" value="ADHESION G-PROTEIN COUPLED RECEPTOR V1"/>
    <property type="match status" value="1"/>
</dbReference>
<keyword evidence="2" id="KW-0677">Repeat</keyword>
<protein>
    <submittedName>
        <fullName evidence="5">Sodium:calcium exchanger</fullName>
    </submittedName>
</protein>
<dbReference type="EMBL" id="JADEWU010000012">
    <property type="protein sequence ID" value="MBE9143144.1"/>
    <property type="molecule type" value="Genomic_DNA"/>
</dbReference>
<dbReference type="SUPFAM" id="SSF51120">
    <property type="entry name" value="beta-Roll"/>
    <property type="match status" value="1"/>
</dbReference>
<keyword evidence="6" id="KW-1185">Reference proteome</keyword>
<dbReference type="SUPFAM" id="SSF141072">
    <property type="entry name" value="CalX-like"/>
    <property type="match status" value="7"/>
</dbReference>
<evidence type="ECO:0000256" key="3">
    <source>
        <dbReference type="ARBA" id="ARBA00022837"/>
    </source>
</evidence>
<dbReference type="Gene3D" id="2.60.40.2030">
    <property type="match status" value="7"/>
</dbReference>
<dbReference type="InterPro" id="IPR018511">
    <property type="entry name" value="Hemolysin-typ_Ca-bd_CS"/>
</dbReference>
<dbReference type="InterPro" id="IPR038081">
    <property type="entry name" value="CalX-like_sf"/>
</dbReference>
<dbReference type="InterPro" id="IPR026919">
    <property type="entry name" value="ADGRV1"/>
</dbReference>
<dbReference type="Pfam" id="PF00353">
    <property type="entry name" value="HemolysinCabind"/>
    <property type="match status" value="3"/>
</dbReference>
<evidence type="ECO:0000256" key="1">
    <source>
        <dbReference type="ARBA" id="ARBA00022729"/>
    </source>
</evidence>
<accession>A0ABR9UC57</accession>
<sequence>MGLLNMTQLIGTASNDLLTGTPEPDEILGFTGNDTLQGLAENDSLNGGQDADLLSGGIGNDLLFGDIGNDTLEGDSGDDLIYGNAGDDQLNGGEGADLLFGGQGSDTLFDSGGNDLLFGDRGNDLLYSGTGVNELTGGGGSDVFVIGRELLDGQLDIVTDFRIGVDLIGLTNNLKFSDLRFVQVGNDTVIEDKLSNQQLILVQEIEATVLNNQANFTQSIESSTPIIEFTNTTPLQVQEGETSALFVNVQRAGSLLNTVSATLGLKTDTATSSDVSLEVVEVVFQPYETFKVVSVPINIVDDQQPEPNESFQLTLSNPKGGATLGESEEIAVTLQDNDVSLSPSPLPTTSSLFIPLPPSPSTISVSLSPDIVAEDSEVPLVYTFTREGGSLNLPITVNFNVGGTAKLGENYTVTNEGTFTSTQGSVSFPANVTTATVTIVPINDDKFEEVGKTVDLTLVESGFLYVTNPQESTALGTITSEDPPPMPPVYNFSQAEYSVFEGDPDIPQKASITINRSFDTDLVSSVKILLTPALQNGGTPGVDVEPTEISLVFAEAETQKTFSIPVIGDNTIEPSEVIVLSFDPDNFQPSGQPGTINPQATLNINDDDGPTTYDFASKFFQTLEGNSTNVTQVVEINRSGDINVDSSVNVNLTGVNAVPNVDFAPGPITVNFKAGEITQTVPITITGDLGSDQNKTINLSLSAPPGSLVGNLHPTADLLVIDDDNVPTYDFTTNVYEVRENNADITYSEITVIRSGKVDIASSVTVNLNTGSPNGATPEEDYSPSEIGLQFLPGETSKTLQITIKGDEVSESSEAIALSFSNFDNEGQPGTTAPEAILTIADDDSPPTYNFVQNNYEVEEGDASSQFNQVEVARSGDISQQSSVDVVLTSVTAISDTDFKPGPIRLTFAPNQDKQTVPIEIIGNVRVQPDRTLQLSFANFDQNGQAGNDNPTTVVTIDDDDQATLSLTTVEAIATEPTTTKVENELPKNGVYRISRAPDTFGDLTVNLALTPDKISEDDYTLTTSTGQTVTINNDSTAVVTLPNDQVSLDIILTPIDDIPAEADESLTLALAEGDYKISPKENTATVTIQANDTAVTQLGDGQKSQTPEDYALVEGSLRQAILNAQSLTGEDTITFADQASSGVINLTGALPALNSDIIFDGPGADQLSVRRDTGGDYNIFNINGGNITIEGLKLTNGFPAGTIPSTSSTTTGSRGGAINITSSTSNVQVIDSWLDGNRANNGGAIANSGKLTIQNSTISNNQGSNGGGVIVIDGQVQIINSTIANNIANIGGGVFNSVAELTITNSTIGFNQATGNSGGVRNIGGVSNLKNTLIASNTAPFNPDVGASIEFAFNSGGNNLIGDGTGGEGLINGVDNDIVGSSTTPIDPLLSPLQNNGGTTPTLALASTSLAINAGNNSFAIPHTNPGQFDQRGPNFTRIVNNIIDIGAFESQLI</sequence>
<dbReference type="InterPro" id="IPR059226">
    <property type="entry name" value="Choice_anch_Q_dom"/>
</dbReference>